<gene>
    <name evidence="2" type="ORF">SAMN04489717_0072</name>
</gene>
<keyword evidence="3" id="KW-1185">Reference proteome</keyword>
<dbReference type="Pfam" id="PF03881">
    <property type="entry name" value="Fructosamin_kin"/>
    <property type="match status" value="1"/>
</dbReference>
<sequence>MAEDRVAVERILDAVRHRAGLTVAGQVPLVGGMVADVRRLDLADGRTVVCKAAFGEQARLDIEATMVRHLHDAHPRIVPEVIYADPELLLQTFMPGVHLTGAAATSLGEELAILHGRHADAFGFDGPTLNGWFLLPNGWSSAWVPFFRDRRLRHCADAAVANGTLNVGFRARVERLCEQLGDRLTEPAAPTLLHGDLWSANILADGNKITGLLDPSVVYGHPELDLSHVVGQPYADAVFESYRRFHPIEKDFFEVRAPVYQVYTAIMHVLYFGRRYEHWLDETLTRSGV</sequence>
<reference evidence="2 3" key="1">
    <citation type="submission" date="2016-10" db="EMBL/GenBank/DDBJ databases">
        <authorList>
            <person name="de Groot N.N."/>
        </authorList>
    </citation>
    <scope>NUCLEOTIDE SEQUENCE [LARGE SCALE GENOMIC DNA]</scope>
    <source>
        <strain evidence="2 3">DSM 22024</strain>
    </source>
</reference>
<dbReference type="Gene3D" id="1.10.510.10">
    <property type="entry name" value="Transferase(Phosphotransferase) domain 1"/>
    <property type="match status" value="1"/>
</dbReference>
<evidence type="ECO:0000256" key="1">
    <source>
        <dbReference type="PIRNR" id="PIRNR006221"/>
    </source>
</evidence>
<dbReference type="InterPro" id="IPR016477">
    <property type="entry name" value="Fructo-/Ketosamine-3-kinase"/>
</dbReference>
<dbReference type="STRING" id="117157.SAMN04489717_0072"/>
<dbReference type="GO" id="GO:0016301">
    <property type="term" value="F:kinase activity"/>
    <property type="evidence" value="ECO:0007669"/>
    <property type="project" value="UniProtKB-UniRule"/>
</dbReference>
<name>A0A1H1L2Q1_9ACTN</name>
<comment type="similarity">
    <text evidence="1">Belongs to the fructosamine kinase family.</text>
</comment>
<dbReference type="RefSeq" id="WP_157728120.1">
    <property type="nucleotide sequence ID" value="NZ_LT629732.1"/>
</dbReference>
<dbReference type="Proteomes" id="UP000198983">
    <property type="component" value="Chromosome I"/>
</dbReference>
<dbReference type="PANTHER" id="PTHR12149">
    <property type="entry name" value="FRUCTOSAMINE 3 KINASE-RELATED PROTEIN"/>
    <property type="match status" value="1"/>
</dbReference>
<organism evidence="2 3">
    <name type="scientific">Actinopolymorpha singaporensis</name>
    <dbReference type="NCBI Taxonomy" id="117157"/>
    <lineage>
        <taxon>Bacteria</taxon>
        <taxon>Bacillati</taxon>
        <taxon>Actinomycetota</taxon>
        <taxon>Actinomycetes</taxon>
        <taxon>Propionibacteriales</taxon>
        <taxon>Actinopolymorphaceae</taxon>
        <taxon>Actinopolymorpha</taxon>
    </lineage>
</organism>
<keyword evidence="1" id="KW-0808">Transferase</keyword>
<proteinExistence type="inferred from homology"/>
<dbReference type="Gene3D" id="1.20.1270.240">
    <property type="match status" value="1"/>
</dbReference>
<evidence type="ECO:0000313" key="2">
    <source>
        <dbReference type="EMBL" id="SDR68838.1"/>
    </source>
</evidence>
<dbReference type="PANTHER" id="PTHR12149:SF8">
    <property type="entry name" value="PROTEIN-RIBULOSAMINE 3-KINASE"/>
    <property type="match status" value="1"/>
</dbReference>
<protein>
    <submittedName>
        <fullName evidence="2">Fructosamine-3-kinase</fullName>
    </submittedName>
</protein>
<dbReference type="EMBL" id="LT629732">
    <property type="protein sequence ID" value="SDR68838.1"/>
    <property type="molecule type" value="Genomic_DNA"/>
</dbReference>
<keyword evidence="1 2" id="KW-0418">Kinase</keyword>
<dbReference type="InterPro" id="IPR011009">
    <property type="entry name" value="Kinase-like_dom_sf"/>
</dbReference>
<dbReference type="AlphaFoldDB" id="A0A1H1L2Q1"/>
<dbReference type="OrthoDB" id="5291879at2"/>
<dbReference type="SUPFAM" id="SSF56112">
    <property type="entry name" value="Protein kinase-like (PK-like)"/>
    <property type="match status" value="1"/>
</dbReference>
<evidence type="ECO:0000313" key="3">
    <source>
        <dbReference type="Proteomes" id="UP000198983"/>
    </source>
</evidence>
<accession>A0A1H1L2Q1</accession>
<dbReference type="Gene3D" id="3.30.200.20">
    <property type="entry name" value="Phosphorylase Kinase, domain 1"/>
    <property type="match status" value="1"/>
</dbReference>
<dbReference type="PIRSF" id="PIRSF006221">
    <property type="entry name" value="Ketosamine-3-kinase"/>
    <property type="match status" value="1"/>
</dbReference>